<dbReference type="Pfam" id="PF04493">
    <property type="entry name" value="Endonuclease_5"/>
    <property type="match status" value="1"/>
</dbReference>
<name>A0AAP0EST7_9MAGN</name>
<gene>
    <name evidence="6" type="ORF">Syun_024700</name>
</gene>
<evidence type="ECO:0000256" key="5">
    <source>
        <dbReference type="ARBA" id="ARBA00022801"/>
    </source>
</evidence>
<dbReference type="GO" id="GO:0016891">
    <property type="term" value="F:RNA endonuclease activity producing 5'-phosphomonoesters, hydrolytic mechanism"/>
    <property type="evidence" value="ECO:0007669"/>
    <property type="project" value="TreeGrafter"/>
</dbReference>
<dbReference type="PANTHER" id="PTHR28511:SF1">
    <property type="entry name" value="ENDONUCLEASE V"/>
    <property type="match status" value="1"/>
</dbReference>
<dbReference type="Proteomes" id="UP001420932">
    <property type="component" value="Unassembled WGS sequence"/>
</dbReference>
<dbReference type="Gene3D" id="3.30.2170.10">
    <property type="entry name" value="archaeoglobus fulgidus dsm 4304 superfamily"/>
    <property type="match status" value="1"/>
</dbReference>
<comment type="caution">
    <text evidence="6">The sequence shown here is derived from an EMBL/GenBank/DDBJ whole genome shotgun (WGS) entry which is preliminary data.</text>
</comment>
<keyword evidence="7" id="KW-1185">Reference proteome</keyword>
<dbReference type="PANTHER" id="PTHR28511">
    <property type="entry name" value="ENDONUCLEASE V"/>
    <property type="match status" value="1"/>
</dbReference>
<dbReference type="GO" id="GO:0005730">
    <property type="term" value="C:nucleolus"/>
    <property type="evidence" value="ECO:0007669"/>
    <property type="project" value="TreeGrafter"/>
</dbReference>
<dbReference type="GO" id="GO:0003727">
    <property type="term" value="F:single-stranded RNA binding"/>
    <property type="evidence" value="ECO:0007669"/>
    <property type="project" value="TreeGrafter"/>
</dbReference>
<dbReference type="EMBL" id="JBBNAF010000011">
    <property type="protein sequence ID" value="KAK9097655.1"/>
    <property type="molecule type" value="Genomic_DNA"/>
</dbReference>
<organism evidence="6 7">
    <name type="scientific">Stephania yunnanensis</name>
    <dbReference type="NCBI Taxonomy" id="152371"/>
    <lineage>
        <taxon>Eukaryota</taxon>
        <taxon>Viridiplantae</taxon>
        <taxon>Streptophyta</taxon>
        <taxon>Embryophyta</taxon>
        <taxon>Tracheophyta</taxon>
        <taxon>Spermatophyta</taxon>
        <taxon>Magnoliopsida</taxon>
        <taxon>Ranunculales</taxon>
        <taxon>Menispermaceae</taxon>
        <taxon>Menispermoideae</taxon>
        <taxon>Cissampelideae</taxon>
        <taxon>Stephania</taxon>
    </lineage>
</organism>
<keyword evidence="5" id="KW-0378">Hydrolase</keyword>
<dbReference type="CDD" id="cd06559">
    <property type="entry name" value="Endonuclease_V"/>
    <property type="match status" value="1"/>
</dbReference>
<dbReference type="InterPro" id="IPR007581">
    <property type="entry name" value="Endonuclease-V"/>
</dbReference>
<proteinExistence type="predicted"/>
<keyword evidence="4" id="KW-0255">Endonuclease</keyword>
<dbReference type="GO" id="GO:0005737">
    <property type="term" value="C:cytoplasm"/>
    <property type="evidence" value="ECO:0007669"/>
    <property type="project" value="UniProtKB-SubCell"/>
</dbReference>
<evidence type="ECO:0000313" key="6">
    <source>
        <dbReference type="EMBL" id="KAK9097655.1"/>
    </source>
</evidence>
<evidence type="ECO:0000256" key="2">
    <source>
        <dbReference type="ARBA" id="ARBA00022490"/>
    </source>
</evidence>
<keyword evidence="2" id="KW-0963">Cytoplasm</keyword>
<comment type="subcellular location">
    <subcellularLocation>
        <location evidence="1">Cytoplasm</location>
    </subcellularLocation>
</comment>
<evidence type="ECO:0000256" key="4">
    <source>
        <dbReference type="ARBA" id="ARBA00022759"/>
    </source>
</evidence>
<dbReference type="GO" id="GO:0006281">
    <property type="term" value="P:DNA repair"/>
    <property type="evidence" value="ECO:0007669"/>
    <property type="project" value="InterPro"/>
</dbReference>
<sequence length="328" mass="37703">MRKTHLKLKEWHIVKNPDMQSFILTKSQTIMRKALVLVEIFPIFTKVLTFLDHMHRKQKLQISEGLRECESERDGGCSDVRFSVRVPSMATATEIIILEITIWRVFFDYSLVKLHIPYIPGFLAFREAPVLLELLDKMRRQAHPFFPQLLMVDGNGLLHPRGKFFLISRFGLACHVGVLANLPTIGVGKNLHHVDGLTQASMRQLLEAKENTAKDLIPLTGCSGRTWGVAMRTTGDSLRPIYVSVGHRIALDTAAKVVKMACKYRVPEPIRQADIRSRAFLQKHQFAYLQFKDWRTPYQLESCEYALYIAISNFRRAEQDTIYYSLIA</sequence>
<dbReference type="AlphaFoldDB" id="A0AAP0EST7"/>
<protein>
    <recommendedName>
        <fullName evidence="8">Endonuclease V</fullName>
    </recommendedName>
</protein>
<evidence type="ECO:0008006" key="8">
    <source>
        <dbReference type="Google" id="ProtNLM"/>
    </source>
</evidence>
<keyword evidence="3" id="KW-0540">Nuclease</keyword>
<evidence type="ECO:0000313" key="7">
    <source>
        <dbReference type="Proteomes" id="UP001420932"/>
    </source>
</evidence>
<evidence type="ECO:0000256" key="3">
    <source>
        <dbReference type="ARBA" id="ARBA00022722"/>
    </source>
</evidence>
<evidence type="ECO:0000256" key="1">
    <source>
        <dbReference type="ARBA" id="ARBA00004496"/>
    </source>
</evidence>
<reference evidence="6 7" key="1">
    <citation type="submission" date="2024-01" db="EMBL/GenBank/DDBJ databases">
        <title>Genome assemblies of Stephania.</title>
        <authorList>
            <person name="Yang L."/>
        </authorList>
    </citation>
    <scope>NUCLEOTIDE SEQUENCE [LARGE SCALE GENOMIC DNA]</scope>
    <source>
        <strain evidence="6">YNDBR</strain>
        <tissue evidence="6">Leaf</tissue>
    </source>
</reference>
<accession>A0AAP0EST7</accession>